<sequence>MSPNDFKVTKEMTIAEVLRQNPNTAQVLMRHGMHCLGCATAAGETIAQAAVVHGIDLDTLLRELNEA</sequence>
<dbReference type="Proteomes" id="UP000006443">
    <property type="component" value="Unassembled WGS sequence"/>
</dbReference>
<dbReference type="AlphaFoldDB" id="C0GDL4"/>
<comment type="caution">
    <text evidence="2">The sequence shown here is derived from an EMBL/GenBank/DDBJ whole genome shotgun (WGS) entry which is preliminary data.</text>
</comment>
<evidence type="ECO:0000259" key="1">
    <source>
        <dbReference type="Pfam" id="PF08984"/>
    </source>
</evidence>
<name>C0GDL4_DETAL</name>
<accession>C0GDL4</accession>
<reference evidence="2 3" key="1">
    <citation type="submission" date="2009-02" db="EMBL/GenBank/DDBJ databases">
        <title>Sequencing of the draft genome and assembly of Dethiobacter alkaliphilus AHT 1.</title>
        <authorList>
            <consortium name="US DOE Joint Genome Institute (JGI-PGF)"/>
            <person name="Lucas S."/>
            <person name="Copeland A."/>
            <person name="Lapidus A."/>
            <person name="Glavina del Rio T."/>
            <person name="Dalin E."/>
            <person name="Tice H."/>
            <person name="Bruce D."/>
            <person name="Goodwin L."/>
            <person name="Pitluck S."/>
            <person name="Larimer F."/>
            <person name="Land M.L."/>
            <person name="Hauser L."/>
            <person name="Muyzer G."/>
        </authorList>
    </citation>
    <scope>NUCLEOTIDE SEQUENCE [LARGE SCALE GENOMIC DNA]</scope>
    <source>
        <strain evidence="2 3">AHT 1</strain>
    </source>
</reference>
<dbReference type="InterPro" id="IPR023883">
    <property type="entry name" value="CHP03980_redox-disulphide"/>
</dbReference>
<dbReference type="SUPFAM" id="SSF140683">
    <property type="entry name" value="SP0561-like"/>
    <property type="match status" value="1"/>
</dbReference>
<dbReference type="Pfam" id="PF08984">
    <property type="entry name" value="DUF1858"/>
    <property type="match status" value="1"/>
</dbReference>
<proteinExistence type="predicted"/>
<dbReference type="PANTHER" id="PTHR39341">
    <property type="entry name" value="BSL7085 PROTEIN"/>
    <property type="match status" value="1"/>
</dbReference>
<dbReference type="STRING" id="555088.DealDRAFT_0427"/>
<dbReference type="PANTHER" id="PTHR39341:SF1">
    <property type="entry name" value="DUF1858 DOMAIN-CONTAINING PROTEIN"/>
    <property type="match status" value="1"/>
</dbReference>
<feature type="domain" description="DUF1858" evidence="1">
    <location>
        <begin position="9"/>
        <end position="61"/>
    </location>
</feature>
<dbReference type="InterPro" id="IPR015077">
    <property type="entry name" value="DUF1858"/>
</dbReference>
<evidence type="ECO:0000313" key="2">
    <source>
        <dbReference type="EMBL" id="EEG78497.1"/>
    </source>
</evidence>
<evidence type="ECO:0000313" key="3">
    <source>
        <dbReference type="Proteomes" id="UP000006443"/>
    </source>
</evidence>
<organism evidence="2 3">
    <name type="scientific">Dethiobacter alkaliphilus AHT 1</name>
    <dbReference type="NCBI Taxonomy" id="555088"/>
    <lineage>
        <taxon>Bacteria</taxon>
        <taxon>Bacillati</taxon>
        <taxon>Bacillota</taxon>
        <taxon>Dethiobacteria</taxon>
        <taxon>Dethiobacterales</taxon>
        <taxon>Dethiobacteraceae</taxon>
        <taxon>Dethiobacter</taxon>
    </lineage>
</organism>
<dbReference type="NCBIfam" id="TIGR03980">
    <property type="entry name" value="prismane_assoc"/>
    <property type="match status" value="1"/>
</dbReference>
<protein>
    <recommendedName>
        <fullName evidence="1">DUF1858 domain-containing protein</fullName>
    </recommendedName>
</protein>
<dbReference type="InterPro" id="IPR038062">
    <property type="entry name" value="ScdA-like_N_sf"/>
</dbReference>
<dbReference type="Gene3D" id="1.10.3910.10">
    <property type="entry name" value="SP0561-like"/>
    <property type="match status" value="1"/>
</dbReference>
<keyword evidence="3" id="KW-1185">Reference proteome</keyword>
<dbReference type="OrthoDB" id="15017at2"/>
<gene>
    <name evidence="2" type="ORF">DealDRAFT_0427</name>
</gene>
<dbReference type="EMBL" id="ACJM01000002">
    <property type="protein sequence ID" value="EEG78497.1"/>
    <property type="molecule type" value="Genomic_DNA"/>
</dbReference>
<dbReference type="eggNOG" id="COG2846">
    <property type="taxonomic scope" value="Bacteria"/>
</dbReference>
<dbReference type="RefSeq" id="WP_008514414.1">
    <property type="nucleotide sequence ID" value="NZ_ACJM01000002.1"/>
</dbReference>